<reference evidence="1 2" key="1">
    <citation type="submission" date="2024-02" db="EMBL/GenBank/DDBJ databases">
        <title>Chromosome-scale genome assembly of the rough periwinkle Littorina saxatilis.</title>
        <authorList>
            <person name="De Jode A."/>
            <person name="Faria R."/>
            <person name="Formenti G."/>
            <person name="Sims Y."/>
            <person name="Smith T.P."/>
            <person name="Tracey A."/>
            <person name="Wood J.M.D."/>
            <person name="Zagrodzka Z.B."/>
            <person name="Johannesson K."/>
            <person name="Butlin R.K."/>
            <person name="Leder E.H."/>
        </authorList>
    </citation>
    <scope>NUCLEOTIDE SEQUENCE [LARGE SCALE GENOMIC DNA]</scope>
    <source>
        <strain evidence="1">Snail1</strain>
        <tissue evidence="1">Muscle</tissue>
    </source>
</reference>
<evidence type="ECO:0008006" key="3">
    <source>
        <dbReference type="Google" id="ProtNLM"/>
    </source>
</evidence>
<dbReference type="AlphaFoldDB" id="A0AAN9AUW0"/>
<accession>A0AAN9AUW0</accession>
<comment type="caution">
    <text evidence="1">The sequence shown here is derived from an EMBL/GenBank/DDBJ whole genome shotgun (WGS) entry which is preliminary data.</text>
</comment>
<name>A0AAN9AUW0_9CAEN</name>
<dbReference type="InterPro" id="IPR029044">
    <property type="entry name" value="Nucleotide-diphossugar_trans"/>
</dbReference>
<dbReference type="Gene3D" id="3.90.550.20">
    <property type="match status" value="1"/>
</dbReference>
<evidence type="ECO:0000313" key="1">
    <source>
        <dbReference type="EMBL" id="KAK7093479.1"/>
    </source>
</evidence>
<dbReference type="PANTHER" id="PTHR46830:SF1">
    <property type="entry name" value="ALPHA-1,4-N-ACETYLGLUCOSAMINYLTRANSFERASE"/>
    <property type="match status" value="1"/>
</dbReference>
<dbReference type="Pfam" id="PF04488">
    <property type="entry name" value="Gly_transf_sug"/>
    <property type="match status" value="1"/>
</dbReference>
<dbReference type="PANTHER" id="PTHR46830">
    <property type="entry name" value="TRANSFERASE, PUTATIVE-RELATED"/>
    <property type="match status" value="1"/>
</dbReference>
<keyword evidence="2" id="KW-1185">Reference proteome</keyword>
<evidence type="ECO:0000313" key="2">
    <source>
        <dbReference type="Proteomes" id="UP001374579"/>
    </source>
</evidence>
<organism evidence="1 2">
    <name type="scientific">Littorina saxatilis</name>
    <dbReference type="NCBI Taxonomy" id="31220"/>
    <lineage>
        <taxon>Eukaryota</taxon>
        <taxon>Metazoa</taxon>
        <taxon>Spiralia</taxon>
        <taxon>Lophotrochozoa</taxon>
        <taxon>Mollusca</taxon>
        <taxon>Gastropoda</taxon>
        <taxon>Caenogastropoda</taxon>
        <taxon>Littorinimorpha</taxon>
        <taxon>Littorinoidea</taxon>
        <taxon>Littorinidae</taxon>
        <taxon>Littorina</taxon>
    </lineage>
</organism>
<protein>
    <recommendedName>
        <fullName evidence="3">Glycosyltransferase family 32 protein</fullName>
    </recommendedName>
</protein>
<sequence length="612" mass="69993">MRTMVRQRKVCVFVFLVLSVVLVLVVSIRFVSQDQPGRFPLSGRTSGVDSYNDRPINEFQAPYQANSLRHYGKDEITSGMHYGKHETAAGAPSRDVLWQEPWPGKQVDSRVPTEVIPTVHYLWCERQKFQFHHYLGILSVVRVLQPTKLVFHYAHLPLTDSYNSWFNELKDSIPYLELSALTPAPLQCKSRDTLNTAIGFLTKKGGYYIGTNVILARAPSLANEKEGSWFAAPPTSDDKTRCIVGARGNVSAARQDTLVQRILSAPKGCVEPESYTDKADCVHLNKAILPRDILDADAPFAELARWLYYGRRARLVVQPDPSNPIPRISHFVKLENNNDFPFAELYRGELTFSHFLSILSALYVGGFQQVYLHTEATPHGRWWDELAGENITILPLDRPHTIYQNKIGVIQHVSDITRYYVLNKYGGAYQDFDVIWSSRIPDWLLAYPTVVSVEWTRSRSTPEFPETFNPGVFMSRSQAPWLRHYLASHKDYHTDDWGYNSILMSYRTYELYPDTVYIDRPLQVICFAKRVHLPVICHPTWDKDYRRDVEDSRPAMAIADWRKEVRAFHMTQPKPHPSMASPAAIGNAKDMYADVARNVLEKSGKSHLLSKS</sequence>
<gene>
    <name evidence="1" type="ORF">V1264_007224</name>
</gene>
<dbReference type="Proteomes" id="UP001374579">
    <property type="component" value="Unassembled WGS sequence"/>
</dbReference>
<dbReference type="SUPFAM" id="SSF53448">
    <property type="entry name" value="Nucleotide-diphospho-sugar transferases"/>
    <property type="match status" value="1"/>
</dbReference>
<dbReference type="EMBL" id="JBAMIC010000019">
    <property type="protein sequence ID" value="KAK7093479.1"/>
    <property type="molecule type" value="Genomic_DNA"/>
</dbReference>
<dbReference type="InterPro" id="IPR007577">
    <property type="entry name" value="GlycoTrfase_DXD_sugar-bd_CS"/>
</dbReference>
<proteinExistence type="predicted"/>